<keyword evidence="3" id="KW-0472">Membrane</keyword>
<evidence type="ECO:0000256" key="4">
    <source>
        <dbReference type="SAM" id="SignalP"/>
    </source>
</evidence>
<dbReference type="GO" id="GO:0004190">
    <property type="term" value="F:aspartic-type endopeptidase activity"/>
    <property type="evidence" value="ECO:0007669"/>
    <property type="project" value="InterPro"/>
</dbReference>
<dbReference type="InterPro" id="IPR033121">
    <property type="entry name" value="PEPTIDASE_A1"/>
</dbReference>
<feature type="signal peptide" evidence="4">
    <location>
        <begin position="1"/>
        <end position="22"/>
    </location>
</feature>
<dbReference type="PANTHER" id="PTHR47965">
    <property type="entry name" value="ASPARTYL PROTEASE-RELATED"/>
    <property type="match status" value="1"/>
</dbReference>
<dbReference type="GO" id="GO:0006508">
    <property type="term" value="P:proteolysis"/>
    <property type="evidence" value="ECO:0007669"/>
    <property type="project" value="InterPro"/>
</dbReference>
<evidence type="ECO:0000259" key="5">
    <source>
        <dbReference type="PROSITE" id="PS51767"/>
    </source>
</evidence>
<dbReference type="Pfam" id="PF00026">
    <property type="entry name" value="Asp"/>
    <property type="match status" value="1"/>
</dbReference>
<dbReference type="SUPFAM" id="SSF50630">
    <property type="entry name" value="Acid proteases"/>
    <property type="match status" value="1"/>
</dbReference>
<dbReference type="CDD" id="cd05471">
    <property type="entry name" value="pepsin_like"/>
    <property type="match status" value="1"/>
</dbReference>
<feature type="compositionally biased region" description="Basic and acidic residues" evidence="2">
    <location>
        <begin position="576"/>
        <end position="599"/>
    </location>
</feature>
<dbReference type="PANTHER" id="PTHR47965:SF101">
    <property type="entry name" value="HYPOTHETICAL ASPARTYL PROTEASE (EUROFUNG)-RELATED"/>
    <property type="match status" value="1"/>
</dbReference>
<comment type="caution">
    <text evidence="6">The sequence shown here is derived from an EMBL/GenBank/DDBJ whole genome shotgun (WGS) entry which is preliminary data.</text>
</comment>
<name>A0AAN7V1A4_9PEZI</name>
<proteinExistence type="inferred from homology"/>
<keyword evidence="7" id="KW-1185">Reference proteome</keyword>
<gene>
    <name evidence="6" type="ORF">RRF57_008058</name>
</gene>
<evidence type="ECO:0000256" key="2">
    <source>
        <dbReference type="SAM" id="MobiDB-lite"/>
    </source>
</evidence>
<sequence>MILGMRLEVLALVSVLFSLAWGRSMSKFPRSSKENSPEALVIPPSEYLLTQFCPARGMTDRGVHVRPSRICRSHPFNLACCSTNFDLSVNLRVGTPEQDVRVIVSTASPASFVVLSEYGCSPSVFETVPTDCAVSRGNLLNPDESSSWHELGLFGVNGNGVGFEANLGYSVRTEFATEKLGLGLTGPSLDDQTVAGIADAEPFYLGLFGLNNQPLNFTSLGNFSSPSFLTMLKDRGIIPSLSWSYTAGARYRLKQVYGQLILSGYDTSRFVENSASFSMAGDVTRDLIVILQSVSYSGSTSATLLSDPIDIFIDSTDPNLWLPEDVCDAFEQAFGLTFDGSSDLYLINETQHTTLLNSDAEVTFRLSDIRSGGEAVRIVLPYAAFDLIAKYPLVENESYYFPLKRGVNSTQYTLGRTFLQEAYLTADYERGTFNVSACLWRAGAEENIVTISSKHSCTSSDGCSSDSGASPLSGGAIAGIVVGIVVTIILIGAAVLYLLRRERKKKSFAAQEPPLDMAVITGPVHNHHSCRRTGKYYSPDTVGVSTDAGGSEDNRNTNGGSTNNESSQQELDGQDTEVRRTITPREDDTEVHQLGRETETPNGRPAPVYHELGGKEISKEPDTVSNLGSLPPGIEREEGGNHLDSAFVSTLGSVGWQDDRADGSSKLVTPVTPTRRGGRQVEL</sequence>
<dbReference type="GO" id="GO:0005576">
    <property type="term" value="C:extracellular region"/>
    <property type="evidence" value="ECO:0007669"/>
    <property type="project" value="TreeGrafter"/>
</dbReference>
<dbReference type="Gene3D" id="2.40.70.10">
    <property type="entry name" value="Acid Proteases"/>
    <property type="match status" value="2"/>
</dbReference>
<accession>A0AAN7V1A4</accession>
<dbReference type="GO" id="GO:0031505">
    <property type="term" value="P:fungal-type cell wall organization"/>
    <property type="evidence" value="ECO:0007669"/>
    <property type="project" value="TreeGrafter"/>
</dbReference>
<keyword evidence="3" id="KW-1133">Transmembrane helix</keyword>
<dbReference type="InterPro" id="IPR001461">
    <property type="entry name" value="Aspartic_peptidase_A1"/>
</dbReference>
<dbReference type="InterPro" id="IPR034164">
    <property type="entry name" value="Pepsin-like_dom"/>
</dbReference>
<evidence type="ECO:0000256" key="1">
    <source>
        <dbReference type="ARBA" id="ARBA00007447"/>
    </source>
</evidence>
<dbReference type="AlphaFoldDB" id="A0AAN7V1A4"/>
<feature type="region of interest" description="Disordered" evidence="2">
    <location>
        <begin position="661"/>
        <end position="683"/>
    </location>
</feature>
<dbReference type="GO" id="GO:0009277">
    <property type="term" value="C:fungal-type cell wall"/>
    <property type="evidence" value="ECO:0007669"/>
    <property type="project" value="TreeGrafter"/>
</dbReference>
<evidence type="ECO:0000313" key="7">
    <source>
        <dbReference type="Proteomes" id="UP001305414"/>
    </source>
</evidence>
<dbReference type="EMBL" id="JAWHQM010000024">
    <property type="protein sequence ID" value="KAK5632344.1"/>
    <property type="molecule type" value="Genomic_DNA"/>
</dbReference>
<feature type="compositionally biased region" description="Basic and acidic residues" evidence="2">
    <location>
        <begin position="612"/>
        <end position="622"/>
    </location>
</feature>
<evidence type="ECO:0000256" key="3">
    <source>
        <dbReference type="SAM" id="Phobius"/>
    </source>
</evidence>
<feature type="region of interest" description="Disordered" evidence="2">
    <location>
        <begin position="528"/>
        <end position="640"/>
    </location>
</feature>
<keyword evidence="4" id="KW-0732">Signal</keyword>
<dbReference type="PROSITE" id="PS51767">
    <property type="entry name" value="PEPTIDASE_A1"/>
    <property type="match status" value="1"/>
</dbReference>
<feature type="compositionally biased region" description="Low complexity" evidence="2">
    <location>
        <begin position="556"/>
        <end position="567"/>
    </location>
</feature>
<reference evidence="6 7" key="1">
    <citation type="submission" date="2023-10" db="EMBL/GenBank/DDBJ databases">
        <title>Draft genome sequence of Xylaria bambusicola isolate GMP-LS, the root and basal stem rot pathogen of sugarcane in Indonesia.</title>
        <authorList>
            <person name="Selvaraj P."/>
            <person name="Muralishankar V."/>
            <person name="Muruganantham S."/>
            <person name="Sp S."/>
            <person name="Haryani S."/>
            <person name="Lau K.J.X."/>
            <person name="Naqvi N.I."/>
        </authorList>
    </citation>
    <scope>NUCLEOTIDE SEQUENCE [LARGE SCALE GENOMIC DNA]</scope>
    <source>
        <strain evidence="6">GMP-LS</strain>
    </source>
</reference>
<keyword evidence="3" id="KW-0812">Transmembrane</keyword>
<evidence type="ECO:0000313" key="6">
    <source>
        <dbReference type="EMBL" id="KAK5632344.1"/>
    </source>
</evidence>
<feature type="domain" description="Peptidase A1" evidence="5">
    <location>
        <begin position="87"/>
        <end position="436"/>
    </location>
</feature>
<dbReference type="InterPro" id="IPR021109">
    <property type="entry name" value="Peptidase_aspartic_dom_sf"/>
</dbReference>
<dbReference type="Proteomes" id="UP001305414">
    <property type="component" value="Unassembled WGS sequence"/>
</dbReference>
<comment type="similarity">
    <text evidence="1">Belongs to the peptidase A1 family.</text>
</comment>
<feature type="chain" id="PRO_5042828229" description="Peptidase A1 domain-containing protein" evidence="4">
    <location>
        <begin position="23"/>
        <end position="683"/>
    </location>
</feature>
<protein>
    <recommendedName>
        <fullName evidence="5">Peptidase A1 domain-containing protein</fullName>
    </recommendedName>
</protein>
<organism evidence="6 7">
    <name type="scientific">Xylaria bambusicola</name>
    <dbReference type="NCBI Taxonomy" id="326684"/>
    <lineage>
        <taxon>Eukaryota</taxon>
        <taxon>Fungi</taxon>
        <taxon>Dikarya</taxon>
        <taxon>Ascomycota</taxon>
        <taxon>Pezizomycotina</taxon>
        <taxon>Sordariomycetes</taxon>
        <taxon>Xylariomycetidae</taxon>
        <taxon>Xylariales</taxon>
        <taxon>Xylariaceae</taxon>
        <taxon>Xylaria</taxon>
    </lineage>
</organism>
<feature type="transmembrane region" description="Helical" evidence="3">
    <location>
        <begin position="476"/>
        <end position="499"/>
    </location>
</feature>